<dbReference type="Proteomes" id="UP000657385">
    <property type="component" value="Unassembled WGS sequence"/>
</dbReference>
<accession>A0A931BF63</accession>
<keyword evidence="2" id="KW-0812">Transmembrane</keyword>
<dbReference type="EMBL" id="JADPRT010000019">
    <property type="protein sequence ID" value="MBF9073028.1"/>
    <property type="molecule type" value="Genomic_DNA"/>
</dbReference>
<feature type="compositionally biased region" description="Polar residues" evidence="1">
    <location>
        <begin position="1"/>
        <end position="16"/>
    </location>
</feature>
<dbReference type="AlphaFoldDB" id="A0A931BF63"/>
<reference evidence="4" key="1">
    <citation type="submission" date="2020-11" db="EMBL/GenBank/DDBJ databases">
        <title>Isolation and identification of active actinomycetes.</title>
        <authorList>
            <person name="Yu B."/>
        </authorList>
    </citation>
    <scope>NUCLEOTIDE SEQUENCE</scope>
    <source>
        <strain evidence="4">NEAU-YB345</strain>
    </source>
</reference>
<comment type="caution">
    <text evidence="4">The sequence shown here is derived from an EMBL/GenBank/DDBJ whole genome shotgun (WGS) entry which is preliminary data.</text>
</comment>
<feature type="region of interest" description="Disordered" evidence="1">
    <location>
        <begin position="1"/>
        <end position="28"/>
    </location>
</feature>
<keyword evidence="2" id="KW-1133">Transmembrane helix</keyword>
<evidence type="ECO:0000313" key="3">
    <source>
        <dbReference type="EMBL" id="MBF9072217.1"/>
    </source>
</evidence>
<feature type="region of interest" description="Disordered" evidence="1">
    <location>
        <begin position="97"/>
        <end position="129"/>
    </location>
</feature>
<dbReference type="RefSeq" id="WP_196197383.1">
    <property type="nucleotide sequence ID" value="NZ_JADPRT010000015.1"/>
</dbReference>
<evidence type="ECO:0000256" key="1">
    <source>
        <dbReference type="SAM" id="MobiDB-lite"/>
    </source>
</evidence>
<evidence type="ECO:0000256" key="2">
    <source>
        <dbReference type="SAM" id="Phobius"/>
    </source>
</evidence>
<dbReference type="EMBL" id="JADPRT010000015">
    <property type="protein sequence ID" value="MBF9072217.1"/>
    <property type="molecule type" value="Genomic_DNA"/>
</dbReference>
<name>A0A931BF63_9ACTN</name>
<sequence length="449" mass="45965">MRDSTPESLPASTSGSLPDPDRDDEQASGDPLLQQLRSAGAAFTPDNLADLVAGGVADGHRRRHRRNLAIVGGTAALALIAVGGALTPALLGHGTGQQRAEAASAGRRAAPSASTGQSTSTSPVSVEPTPDHAAAMLRTLESLLPKGATFGSLQGRWGLGGGMIAPLASVVYDDSHGASLIELGLNHVAPGASVPGCVDPVYAPNDVCSSETLPDGSRLVVDQGYEYPSRGTGTKDWGATLVRPNGQEVQVSEWNAPQEKGASVSRPTPPLDAAQLRALVTDRAWQPLLAALPAPTAPPVAVPQGPTGDAILNTVNALLPKGVTALHEDTQTGYAEEQLSDGTGGVGLIGINYQHWNPTTDAQTLAQLYAGATVLPDGSKLVVSENPAEKGGSGAVQWIADVLHPDGLRVVAMEFNAPTQGVAADRAEPVLTMAQLKALVTSTLWSSLG</sequence>
<keyword evidence="5" id="KW-1185">Reference proteome</keyword>
<evidence type="ECO:0000313" key="4">
    <source>
        <dbReference type="EMBL" id="MBF9073028.1"/>
    </source>
</evidence>
<keyword evidence="2" id="KW-0472">Membrane</keyword>
<feature type="compositionally biased region" description="Low complexity" evidence="1">
    <location>
        <begin position="99"/>
        <end position="128"/>
    </location>
</feature>
<evidence type="ECO:0008006" key="6">
    <source>
        <dbReference type="Google" id="ProtNLM"/>
    </source>
</evidence>
<feature type="transmembrane region" description="Helical" evidence="2">
    <location>
        <begin position="68"/>
        <end position="91"/>
    </location>
</feature>
<protein>
    <recommendedName>
        <fullName evidence="6">LigA protein</fullName>
    </recommendedName>
</protein>
<evidence type="ECO:0000313" key="5">
    <source>
        <dbReference type="Proteomes" id="UP000657385"/>
    </source>
</evidence>
<gene>
    <name evidence="3" type="ORF">I2501_29745</name>
    <name evidence="4" type="ORF">I2501_33935</name>
</gene>
<proteinExistence type="predicted"/>
<organism evidence="4 5">
    <name type="scientific">Streptacidiphilus fuscans</name>
    <dbReference type="NCBI Taxonomy" id="2789292"/>
    <lineage>
        <taxon>Bacteria</taxon>
        <taxon>Bacillati</taxon>
        <taxon>Actinomycetota</taxon>
        <taxon>Actinomycetes</taxon>
        <taxon>Kitasatosporales</taxon>
        <taxon>Streptomycetaceae</taxon>
        <taxon>Streptacidiphilus</taxon>
    </lineage>
</organism>